<dbReference type="AlphaFoldDB" id="X0RU04"/>
<keyword evidence="2" id="KW-0233">DNA recombination</keyword>
<dbReference type="Gene3D" id="1.10.443.10">
    <property type="entry name" value="Intergrase catalytic core"/>
    <property type="match status" value="1"/>
</dbReference>
<feature type="domain" description="Tyr recombinase" evidence="3">
    <location>
        <begin position="18"/>
        <end position="201"/>
    </location>
</feature>
<dbReference type="GO" id="GO:0015074">
    <property type="term" value="P:DNA integration"/>
    <property type="evidence" value="ECO:0007669"/>
    <property type="project" value="InterPro"/>
</dbReference>
<evidence type="ECO:0000256" key="2">
    <source>
        <dbReference type="ARBA" id="ARBA00023172"/>
    </source>
</evidence>
<reference evidence="4" key="1">
    <citation type="journal article" date="2014" name="Front. Microbiol.">
        <title>High frequency of phylogenetically diverse reductive dehalogenase-homologous genes in deep subseafloor sedimentary metagenomes.</title>
        <authorList>
            <person name="Kawai M."/>
            <person name="Futagami T."/>
            <person name="Toyoda A."/>
            <person name="Takaki Y."/>
            <person name="Nishi S."/>
            <person name="Hori S."/>
            <person name="Arai W."/>
            <person name="Tsubouchi T."/>
            <person name="Morono Y."/>
            <person name="Uchiyama I."/>
            <person name="Ito T."/>
            <person name="Fujiyama A."/>
            <person name="Inagaki F."/>
            <person name="Takami H."/>
        </authorList>
    </citation>
    <scope>NUCLEOTIDE SEQUENCE</scope>
    <source>
        <strain evidence="4">Expedition CK06-06</strain>
    </source>
</reference>
<name>X0RU04_9ZZZZ</name>
<dbReference type="PANTHER" id="PTHR30349:SF41">
    <property type="entry name" value="INTEGRASE_RECOMBINASE PROTEIN MJ0367-RELATED"/>
    <property type="match status" value="1"/>
</dbReference>
<dbReference type="SUPFAM" id="SSF56349">
    <property type="entry name" value="DNA breaking-rejoining enzymes"/>
    <property type="match status" value="1"/>
</dbReference>
<dbReference type="InterPro" id="IPR002104">
    <property type="entry name" value="Integrase_catalytic"/>
</dbReference>
<evidence type="ECO:0000259" key="3">
    <source>
        <dbReference type="PROSITE" id="PS51898"/>
    </source>
</evidence>
<proteinExistence type="predicted"/>
<gene>
    <name evidence="4" type="ORF">S01H1_14432</name>
</gene>
<dbReference type="PROSITE" id="PS51898">
    <property type="entry name" value="TYR_RECOMBINASE"/>
    <property type="match status" value="1"/>
</dbReference>
<dbReference type="InterPro" id="IPR050090">
    <property type="entry name" value="Tyrosine_recombinase_XerCD"/>
</dbReference>
<dbReference type="PANTHER" id="PTHR30349">
    <property type="entry name" value="PHAGE INTEGRASE-RELATED"/>
    <property type="match status" value="1"/>
</dbReference>
<dbReference type="GO" id="GO:0006310">
    <property type="term" value="P:DNA recombination"/>
    <property type="evidence" value="ECO:0007669"/>
    <property type="project" value="UniProtKB-KW"/>
</dbReference>
<comment type="caution">
    <text evidence="4">The sequence shown here is derived from an EMBL/GenBank/DDBJ whole genome shotgun (WGS) entry which is preliminary data.</text>
</comment>
<dbReference type="Pfam" id="PF00589">
    <property type="entry name" value="Phage_integrase"/>
    <property type="match status" value="1"/>
</dbReference>
<dbReference type="InterPro" id="IPR011010">
    <property type="entry name" value="DNA_brk_join_enz"/>
</dbReference>
<accession>X0RU04</accession>
<evidence type="ECO:0000313" key="4">
    <source>
        <dbReference type="EMBL" id="GAF67237.1"/>
    </source>
</evidence>
<organism evidence="4">
    <name type="scientific">marine sediment metagenome</name>
    <dbReference type="NCBI Taxonomy" id="412755"/>
    <lineage>
        <taxon>unclassified sequences</taxon>
        <taxon>metagenomes</taxon>
        <taxon>ecological metagenomes</taxon>
    </lineage>
</organism>
<dbReference type="InterPro" id="IPR013762">
    <property type="entry name" value="Integrase-like_cat_sf"/>
</dbReference>
<sequence length="231" mass="26202">MIKDNPFLKVKLPRPVRKVIPVFSENQIVQFLSIIDTSTPEGYRNYAIILTLLDTALRVSELAGITMDDLWLDDGLLKVMGKGGKERHIPIGAEVQRILWRYINRYRAQPLNPSSDFLFLTSDGRKLTKGRIEIMMSGYGKKAGIKGVRVSPHTLRHTAAVRFLRNGGDVFSLQRLLGHSSLEMTRHYCDLADVDVKRAHTTASPVDNLYLVRSGHNVRQVSRRTPKQVRL</sequence>
<dbReference type="GO" id="GO:0003677">
    <property type="term" value="F:DNA binding"/>
    <property type="evidence" value="ECO:0007669"/>
    <property type="project" value="UniProtKB-KW"/>
</dbReference>
<dbReference type="EMBL" id="BARS01007508">
    <property type="protein sequence ID" value="GAF67237.1"/>
    <property type="molecule type" value="Genomic_DNA"/>
</dbReference>
<protein>
    <recommendedName>
        <fullName evidence="3">Tyr recombinase domain-containing protein</fullName>
    </recommendedName>
</protein>
<evidence type="ECO:0000256" key="1">
    <source>
        <dbReference type="ARBA" id="ARBA00023125"/>
    </source>
</evidence>
<keyword evidence="1" id="KW-0238">DNA-binding</keyword>